<dbReference type="PANTHER" id="PTHR33026">
    <property type="entry name" value="OS06G0360600 PROTEIN"/>
    <property type="match status" value="1"/>
</dbReference>
<keyword evidence="5" id="KW-1185">Reference proteome</keyword>
<feature type="compositionally biased region" description="Low complexity" evidence="2">
    <location>
        <begin position="252"/>
        <end position="282"/>
    </location>
</feature>
<dbReference type="EMBL" id="JAUUTY010000006">
    <property type="protein sequence ID" value="KAK1621181.1"/>
    <property type="molecule type" value="Genomic_DNA"/>
</dbReference>
<feature type="coiled-coil region" evidence="1">
    <location>
        <begin position="1023"/>
        <end position="1061"/>
    </location>
</feature>
<organism evidence="4 5">
    <name type="scientific">Lolium multiflorum</name>
    <name type="common">Italian ryegrass</name>
    <name type="synonym">Lolium perenne subsp. multiflorum</name>
    <dbReference type="NCBI Taxonomy" id="4521"/>
    <lineage>
        <taxon>Eukaryota</taxon>
        <taxon>Viridiplantae</taxon>
        <taxon>Streptophyta</taxon>
        <taxon>Embryophyta</taxon>
        <taxon>Tracheophyta</taxon>
        <taxon>Spermatophyta</taxon>
        <taxon>Magnoliopsida</taxon>
        <taxon>Liliopsida</taxon>
        <taxon>Poales</taxon>
        <taxon>Poaceae</taxon>
        <taxon>BOP clade</taxon>
        <taxon>Pooideae</taxon>
        <taxon>Poodae</taxon>
        <taxon>Poeae</taxon>
        <taxon>Poeae Chloroplast Group 2 (Poeae type)</taxon>
        <taxon>Loliodinae</taxon>
        <taxon>Loliinae</taxon>
        <taxon>Lolium</taxon>
    </lineage>
</organism>
<feature type="compositionally biased region" description="Polar residues" evidence="2">
    <location>
        <begin position="880"/>
        <end position="889"/>
    </location>
</feature>
<feature type="region of interest" description="Disordered" evidence="2">
    <location>
        <begin position="198"/>
        <end position="292"/>
    </location>
</feature>
<feature type="compositionally biased region" description="Acidic residues" evidence="2">
    <location>
        <begin position="1305"/>
        <end position="1322"/>
    </location>
</feature>
<protein>
    <recommendedName>
        <fullName evidence="3">Transposase (putative) gypsy type domain-containing protein</fullName>
    </recommendedName>
</protein>
<reference evidence="4" key="1">
    <citation type="submission" date="2023-07" db="EMBL/GenBank/DDBJ databases">
        <title>A chromosome-level genome assembly of Lolium multiflorum.</title>
        <authorList>
            <person name="Chen Y."/>
            <person name="Copetti D."/>
            <person name="Kolliker R."/>
            <person name="Studer B."/>
        </authorList>
    </citation>
    <scope>NUCLEOTIDE SEQUENCE</scope>
    <source>
        <strain evidence="4">02402/16</strain>
        <tissue evidence="4">Leaf</tissue>
    </source>
</reference>
<name>A0AAD8RI71_LOLMU</name>
<dbReference type="InterPro" id="IPR007321">
    <property type="entry name" value="Transposase_28"/>
</dbReference>
<feature type="compositionally biased region" description="Polar residues" evidence="2">
    <location>
        <begin position="666"/>
        <end position="677"/>
    </location>
</feature>
<feature type="coiled-coil region" evidence="1">
    <location>
        <begin position="1102"/>
        <end position="1132"/>
    </location>
</feature>
<dbReference type="PANTHER" id="PTHR33026:SF7">
    <property type="entry name" value="OS03G0100275 PROTEIN"/>
    <property type="match status" value="1"/>
</dbReference>
<proteinExistence type="predicted"/>
<evidence type="ECO:0000313" key="5">
    <source>
        <dbReference type="Proteomes" id="UP001231189"/>
    </source>
</evidence>
<evidence type="ECO:0000256" key="2">
    <source>
        <dbReference type="SAM" id="MobiDB-lite"/>
    </source>
</evidence>
<evidence type="ECO:0000256" key="1">
    <source>
        <dbReference type="SAM" id="Coils"/>
    </source>
</evidence>
<sequence length="1333" mass="144728">MRTVTDAPVSVVTSLRLPRAQLMHLCGSHYFFGILCAPPCGLPLSRVSVRHVAAQGANRRGPRGEPPRPSGSIPTFSLLYKHNCPFLFIFFAFSSFAHRAPRLCATAVLRPPSLVQAPAPGELTPPPPDFAVRRSSAATSSRPPHLCFFASFSASPSTVLAGGCRPASPPANSSLSDRAAQDLHAGFKFGISVSPPTLAMSDEESSSASSSSLSLKRRRPSPGESTASDPMETDSGNQQESGSLQESGGHLESGSFSQASGSQEASSSGQASSSSSQSSGEEPSPTTRGAWMGSNVTEFEIDWLYRSRRIPEGVTCRIPDDEIEPDPEDDEYVVFLAHFERGFGLPASTFFREFLDFYELQPHHLPGNAIFYLSCYATFMEAYIGIRPTRETFARFFNLRINSVQGKDIPKPKPPVQCGSCIVGSRQGSTFLKFSGLESCRAWQGTFFYVKNTGRADLINLPPYQEGPPSRTNWSYNPRTEHAETNRVVRFLASLKKETNICSDDVIRTFISRRVLPLKRRAHRMSEMYGPGDPTKITGRALSKKDVVRKAKQICQTAMPFAWEWGLLPLSSSNPPTQEARDRFPLIRAEPRGTLRKRAFDSFDPDPYILWKDLKMGKTPAARLGRDPPEPTGNPEDLVVLEIHERVPPLRADAGPEFVDKLMAQGQKNKQPASTAGSHAPPSKRFRTEPVGEKEVGVRRYGRKAMPTASGPALKLGPRPSGSEGSARTSTPPPRSSPAPSGAGTSASLSGGTTNPGRAAPSLSDHRTEEDLSFLPEHQDTGASNIGAGEEEAAGRAEPSAPPVLEKTTSAPESSAPEGSNTGDAPSAPPSPRTILMPPPEAPRAQPSKAAPGAPPAKTSGASSTAPPPKPSKLIKGKATASSAPSGGQQPLVLHVSKAAKGASMKATGLLGRITEFQRQGRDLGHLLPYAQKWNAADITPATRGMGKDRLPAPDPVGDRCSEEHFMRLRAAVKELDSAWYDSTNNLTVTADTRKALFEELLWEHRELAEAHDKCQVIPEASIDALKEQLAEAQREKDQLNRQHQEELNALKTSYQELKSQLIQLGLDHAKALKAAEVTAAAKLDEALEDACNATVVLRAELEEMAKARKGAEEKAARLEEEHKECDQLILQTDTLALRLFPDSQRYAVKKVDAQRKDKGQADLTVPWTPKDHLVALNARVSHMRCIDRNLSDIPDVATQLYRTLWPGEEVPDTFSLISDRLKGAGKRIREWQCSAARAGADSALRVACSWYPELNLDALTGVREGAETDLDPILTAKRQDRAYRIAEYADMRTFIPPPPGVTDYLDEEEDEAEEELLDDADAGAAPPEAPVA</sequence>
<feature type="compositionally biased region" description="Low complexity" evidence="2">
    <location>
        <begin position="738"/>
        <end position="753"/>
    </location>
</feature>
<feature type="region of interest" description="Disordered" evidence="2">
    <location>
        <begin position="1297"/>
        <end position="1333"/>
    </location>
</feature>
<dbReference type="Pfam" id="PF04195">
    <property type="entry name" value="Transposase_28"/>
    <property type="match status" value="1"/>
</dbReference>
<feature type="compositionally biased region" description="Polar residues" evidence="2">
    <location>
        <begin position="223"/>
        <end position="246"/>
    </location>
</feature>
<feature type="compositionally biased region" description="Low complexity" evidence="2">
    <location>
        <begin position="847"/>
        <end position="865"/>
    </location>
</feature>
<accession>A0AAD8RI71</accession>
<evidence type="ECO:0000313" key="4">
    <source>
        <dbReference type="EMBL" id="KAK1621181.1"/>
    </source>
</evidence>
<feature type="domain" description="Transposase (putative) gypsy type" evidence="3">
    <location>
        <begin position="333"/>
        <end position="400"/>
    </location>
</feature>
<gene>
    <name evidence="4" type="ORF">QYE76_026698</name>
</gene>
<feature type="compositionally biased region" description="Polar residues" evidence="2">
    <location>
        <begin position="807"/>
        <end position="824"/>
    </location>
</feature>
<dbReference type="Proteomes" id="UP001231189">
    <property type="component" value="Unassembled WGS sequence"/>
</dbReference>
<keyword evidence="1" id="KW-0175">Coiled coil</keyword>
<feature type="compositionally biased region" description="Basic and acidic residues" evidence="2">
    <location>
        <begin position="686"/>
        <end position="698"/>
    </location>
</feature>
<feature type="compositionally biased region" description="Pro residues" evidence="2">
    <location>
        <begin position="827"/>
        <end position="842"/>
    </location>
</feature>
<comment type="caution">
    <text evidence="4">The sequence shown here is derived from an EMBL/GenBank/DDBJ whole genome shotgun (WGS) entry which is preliminary data.</text>
</comment>
<feature type="region of interest" description="Disordered" evidence="2">
    <location>
        <begin position="665"/>
        <end position="890"/>
    </location>
</feature>
<evidence type="ECO:0000259" key="3">
    <source>
        <dbReference type="Pfam" id="PF04195"/>
    </source>
</evidence>